<keyword evidence="3" id="KW-0540">Nuclease</keyword>
<name>A0A2T4YVE0_9SPHN</name>
<feature type="domain" description="GIY-YIG" evidence="2">
    <location>
        <begin position="5"/>
        <end position="81"/>
    </location>
</feature>
<dbReference type="GO" id="GO:0004519">
    <property type="term" value="F:endonuclease activity"/>
    <property type="evidence" value="ECO:0007669"/>
    <property type="project" value="UniProtKB-KW"/>
</dbReference>
<sequence length="113" mass="13171">MRETFQPCVYILASRRHGTLYVGVTSNLLARLVQHREGLIPGFTRRYGISRLAYYEMFDTMEAAIVREKRLKEWRRAWKIELIEARNENWDDLGIGLGLPRLPDLPTEPVLGV</sequence>
<dbReference type="SMART" id="SM00465">
    <property type="entry name" value="GIYc"/>
    <property type="match status" value="1"/>
</dbReference>
<dbReference type="PANTHER" id="PTHR34477:SF5">
    <property type="entry name" value="BSL5627 PROTEIN"/>
    <property type="match status" value="1"/>
</dbReference>
<keyword evidence="4" id="KW-1185">Reference proteome</keyword>
<keyword evidence="3" id="KW-0255">Endonuclease</keyword>
<dbReference type="CDD" id="cd10448">
    <property type="entry name" value="GIY-YIG_unchar_3"/>
    <property type="match status" value="1"/>
</dbReference>
<dbReference type="EMBL" id="PZZN01000001">
    <property type="protein sequence ID" value="PTM47772.1"/>
    <property type="molecule type" value="Genomic_DNA"/>
</dbReference>
<dbReference type="SUPFAM" id="SSF82771">
    <property type="entry name" value="GIY-YIG endonuclease"/>
    <property type="match status" value="1"/>
</dbReference>
<dbReference type="Proteomes" id="UP000240996">
    <property type="component" value="Unassembled WGS sequence"/>
</dbReference>
<dbReference type="PROSITE" id="PS50164">
    <property type="entry name" value="GIY_YIG"/>
    <property type="match status" value="1"/>
</dbReference>
<comment type="caution">
    <text evidence="3">The sequence shown here is derived from an EMBL/GenBank/DDBJ whole genome shotgun (WGS) entry which is preliminary data.</text>
</comment>
<protein>
    <submittedName>
        <fullName evidence="3">Putative endonuclease</fullName>
    </submittedName>
</protein>
<reference evidence="3 4" key="1">
    <citation type="submission" date="2018-04" db="EMBL/GenBank/DDBJ databases">
        <title>Genomic Encyclopedia of Type Strains, Phase III (KMG-III): the genomes of soil and plant-associated and newly described type strains.</title>
        <authorList>
            <person name="Whitman W."/>
        </authorList>
    </citation>
    <scope>NUCLEOTIDE SEQUENCE [LARGE SCALE GENOMIC DNA]</scope>
    <source>
        <strain evidence="3 4">NW12</strain>
    </source>
</reference>
<dbReference type="AlphaFoldDB" id="A0A2T4YVE0"/>
<dbReference type="InterPro" id="IPR035901">
    <property type="entry name" value="GIY-YIG_endonuc_sf"/>
</dbReference>
<evidence type="ECO:0000313" key="4">
    <source>
        <dbReference type="Proteomes" id="UP000240996"/>
    </source>
</evidence>
<evidence type="ECO:0000256" key="1">
    <source>
        <dbReference type="ARBA" id="ARBA00007435"/>
    </source>
</evidence>
<gene>
    <name evidence="3" type="ORF">C8J24_1174</name>
</gene>
<accession>A0A2T4YVE0</accession>
<proteinExistence type="inferred from homology"/>
<dbReference type="InterPro" id="IPR000305">
    <property type="entry name" value="GIY-YIG_endonuc"/>
</dbReference>
<dbReference type="Gene3D" id="3.40.1440.10">
    <property type="entry name" value="GIY-YIG endonuclease"/>
    <property type="match status" value="1"/>
</dbReference>
<dbReference type="Pfam" id="PF01541">
    <property type="entry name" value="GIY-YIG"/>
    <property type="match status" value="1"/>
</dbReference>
<dbReference type="InterPro" id="IPR050190">
    <property type="entry name" value="UPF0213_domain"/>
</dbReference>
<evidence type="ECO:0000259" key="2">
    <source>
        <dbReference type="PROSITE" id="PS50164"/>
    </source>
</evidence>
<dbReference type="RefSeq" id="WP_107930931.1">
    <property type="nucleotide sequence ID" value="NZ_PZZN01000001.1"/>
</dbReference>
<keyword evidence="3" id="KW-0378">Hydrolase</keyword>
<evidence type="ECO:0000313" key="3">
    <source>
        <dbReference type="EMBL" id="PTM47772.1"/>
    </source>
</evidence>
<dbReference type="PANTHER" id="PTHR34477">
    <property type="entry name" value="UPF0213 PROTEIN YHBQ"/>
    <property type="match status" value="1"/>
</dbReference>
<organism evidence="3 4">
    <name type="scientific">Sphingomonas aerolata</name>
    <dbReference type="NCBI Taxonomy" id="185951"/>
    <lineage>
        <taxon>Bacteria</taxon>
        <taxon>Pseudomonadati</taxon>
        <taxon>Pseudomonadota</taxon>
        <taxon>Alphaproteobacteria</taxon>
        <taxon>Sphingomonadales</taxon>
        <taxon>Sphingomonadaceae</taxon>
        <taxon>Sphingomonas</taxon>
    </lineage>
</organism>
<comment type="similarity">
    <text evidence="1">Belongs to the UPF0213 family.</text>
</comment>